<proteinExistence type="predicted"/>
<dbReference type="InterPro" id="IPR051691">
    <property type="entry name" value="Metab_Enz_Cyan_OpOx_G3PDH"/>
</dbReference>
<dbReference type="InterPro" id="IPR036188">
    <property type="entry name" value="FAD/NAD-bd_sf"/>
</dbReference>
<dbReference type="EMBL" id="SLUN01000006">
    <property type="protein sequence ID" value="TCL72332.1"/>
    <property type="molecule type" value="Genomic_DNA"/>
</dbReference>
<organism evidence="3 4">
    <name type="scientific">Hydrogenispora ethanolica</name>
    <dbReference type="NCBI Taxonomy" id="1082276"/>
    <lineage>
        <taxon>Bacteria</taxon>
        <taxon>Bacillati</taxon>
        <taxon>Bacillota</taxon>
        <taxon>Hydrogenispora</taxon>
    </lineage>
</organism>
<comment type="caution">
    <text evidence="3">The sequence shown here is derived from an EMBL/GenBank/DDBJ whole genome shotgun (WGS) entry which is preliminary data.</text>
</comment>
<accession>A0A4R1S1Z9</accession>
<evidence type="ECO:0000259" key="2">
    <source>
        <dbReference type="Pfam" id="PF07992"/>
    </source>
</evidence>
<keyword evidence="4" id="KW-1185">Reference proteome</keyword>
<evidence type="ECO:0000313" key="3">
    <source>
        <dbReference type="EMBL" id="TCL72332.1"/>
    </source>
</evidence>
<dbReference type="GO" id="GO:0016491">
    <property type="term" value="F:oxidoreductase activity"/>
    <property type="evidence" value="ECO:0007669"/>
    <property type="project" value="UniProtKB-KW"/>
</dbReference>
<name>A0A4R1S1Z9_HYDET</name>
<reference evidence="3 4" key="1">
    <citation type="submission" date="2019-03" db="EMBL/GenBank/DDBJ databases">
        <title>Genomic Encyclopedia of Type Strains, Phase IV (KMG-IV): sequencing the most valuable type-strain genomes for metagenomic binning, comparative biology and taxonomic classification.</title>
        <authorList>
            <person name="Goeker M."/>
        </authorList>
    </citation>
    <scope>NUCLEOTIDE SEQUENCE [LARGE SCALE GENOMIC DNA]</scope>
    <source>
        <strain evidence="3 4">LX-B</strain>
    </source>
</reference>
<evidence type="ECO:0000256" key="1">
    <source>
        <dbReference type="ARBA" id="ARBA00023002"/>
    </source>
</evidence>
<feature type="domain" description="FAD/NAD(P)-binding" evidence="2">
    <location>
        <begin position="7"/>
        <end position="302"/>
    </location>
</feature>
<evidence type="ECO:0000313" key="4">
    <source>
        <dbReference type="Proteomes" id="UP000295008"/>
    </source>
</evidence>
<dbReference type="Pfam" id="PF07992">
    <property type="entry name" value="Pyr_redox_2"/>
    <property type="match status" value="1"/>
</dbReference>
<protein>
    <submittedName>
        <fullName evidence="3">Thioredoxin reductase</fullName>
    </submittedName>
</protein>
<dbReference type="InterPro" id="IPR023753">
    <property type="entry name" value="FAD/NAD-binding_dom"/>
</dbReference>
<dbReference type="PRINTS" id="PR00469">
    <property type="entry name" value="PNDRDTASEII"/>
</dbReference>
<sequence length="417" mass="45134">MLEKDTDLVVIGAGPAGLAAALAAAEAGVGEVILIDRLEEPGGILQQCIHNGFGLRYFGEELTGPEYAWRFIEPLAQYPQIQLKTGTMVIELTADRRVVAINPRDGLVVYRAKAVILAMGCRERPRGAINIPGSRPAGIFTAGTVQRLMNIEGLLPGKTAVILGSGDIGLIMARRLTLEGVKVRAVLELLPYSSGLQRNIVQCLDDYQIPLYLSHTVTRIRGEQRVSAVEVAPVDDRLQPLSDQRFAIDCDTLVLSVGLVPENELSVNAGVQLDPATGGPLVDSNYQTNLPGIFACGNVVHVHDLVDDVTEESRMAGGAAALYIRGQLAKVTMIRVSGGRNVRSVVPQQIAPDRPTTLYVRARFPERNRILRVADNDRTKLPVVAPGETIRYTLTPKELQEYREDLSISIEGGASHA</sequence>
<dbReference type="Gene3D" id="3.50.50.60">
    <property type="entry name" value="FAD/NAD(P)-binding domain"/>
    <property type="match status" value="2"/>
</dbReference>
<dbReference type="PRINTS" id="PR00368">
    <property type="entry name" value="FADPNR"/>
</dbReference>
<dbReference type="SUPFAM" id="SSF51905">
    <property type="entry name" value="FAD/NAD(P)-binding domain"/>
    <property type="match status" value="1"/>
</dbReference>
<dbReference type="AlphaFoldDB" id="A0A4R1S1Z9"/>
<gene>
    <name evidence="3" type="ORF">EDC14_100640</name>
</gene>
<keyword evidence="1" id="KW-0560">Oxidoreductase</keyword>
<dbReference type="OrthoDB" id="9806179at2"/>
<dbReference type="Proteomes" id="UP000295008">
    <property type="component" value="Unassembled WGS sequence"/>
</dbReference>
<dbReference type="PANTHER" id="PTHR42949:SF3">
    <property type="entry name" value="ANAEROBIC GLYCEROL-3-PHOSPHATE DEHYDROGENASE SUBUNIT B"/>
    <property type="match status" value="1"/>
</dbReference>
<dbReference type="PANTHER" id="PTHR42949">
    <property type="entry name" value="ANAEROBIC GLYCEROL-3-PHOSPHATE DEHYDROGENASE SUBUNIT B"/>
    <property type="match status" value="1"/>
</dbReference>
<dbReference type="RefSeq" id="WP_132013544.1">
    <property type="nucleotide sequence ID" value="NZ_SLUN01000006.1"/>
</dbReference>